<feature type="non-terminal residue" evidence="1">
    <location>
        <position position="1"/>
    </location>
</feature>
<evidence type="ECO:0000313" key="1">
    <source>
        <dbReference type="EMBL" id="CAG8640795.1"/>
    </source>
</evidence>
<name>A0ACA9N831_9GLOM</name>
<accession>A0ACA9N831</accession>
<comment type="caution">
    <text evidence="1">The sequence shown here is derived from an EMBL/GenBank/DDBJ whole genome shotgun (WGS) entry which is preliminary data.</text>
</comment>
<dbReference type="EMBL" id="CAJVPU010014527">
    <property type="protein sequence ID" value="CAG8640795.1"/>
    <property type="molecule type" value="Genomic_DNA"/>
</dbReference>
<feature type="non-terminal residue" evidence="1">
    <location>
        <position position="89"/>
    </location>
</feature>
<gene>
    <name evidence="1" type="ORF">DHETER_LOCUS8836</name>
</gene>
<sequence length="89" mass="10300">EDYPCLNNAEFEEMINMAGDFLTIQEENMNNTNHTNKNNVVNELNKNEDINNTNAEQYIATNLDTNTRVLLQEYSKSELESEKSKNEPI</sequence>
<keyword evidence="2" id="KW-1185">Reference proteome</keyword>
<reference evidence="1" key="1">
    <citation type="submission" date="2021-06" db="EMBL/GenBank/DDBJ databases">
        <authorList>
            <person name="Kallberg Y."/>
            <person name="Tangrot J."/>
            <person name="Rosling A."/>
        </authorList>
    </citation>
    <scope>NUCLEOTIDE SEQUENCE</scope>
    <source>
        <strain evidence="1">IL203A</strain>
    </source>
</reference>
<protein>
    <submittedName>
        <fullName evidence="1">10167_t:CDS:1</fullName>
    </submittedName>
</protein>
<dbReference type="Proteomes" id="UP000789702">
    <property type="component" value="Unassembled WGS sequence"/>
</dbReference>
<organism evidence="1 2">
    <name type="scientific">Dentiscutata heterogama</name>
    <dbReference type="NCBI Taxonomy" id="1316150"/>
    <lineage>
        <taxon>Eukaryota</taxon>
        <taxon>Fungi</taxon>
        <taxon>Fungi incertae sedis</taxon>
        <taxon>Mucoromycota</taxon>
        <taxon>Glomeromycotina</taxon>
        <taxon>Glomeromycetes</taxon>
        <taxon>Diversisporales</taxon>
        <taxon>Gigasporaceae</taxon>
        <taxon>Dentiscutata</taxon>
    </lineage>
</organism>
<proteinExistence type="predicted"/>
<evidence type="ECO:0000313" key="2">
    <source>
        <dbReference type="Proteomes" id="UP000789702"/>
    </source>
</evidence>